<dbReference type="HAMAP" id="MF_01080">
    <property type="entry name" value="TruB_bact"/>
    <property type="match status" value="1"/>
</dbReference>
<dbReference type="InterPro" id="IPR002501">
    <property type="entry name" value="PsdUridine_synth_N"/>
</dbReference>
<dbReference type="Gene3D" id="2.30.130.10">
    <property type="entry name" value="PUA domain"/>
    <property type="match status" value="1"/>
</dbReference>
<accession>A0A7Z8YA17</accession>
<evidence type="ECO:0000256" key="5">
    <source>
        <dbReference type="HAMAP-Rule" id="MF_01080"/>
    </source>
</evidence>
<dbReference type="Pfam" id="PF01509">
    <property type="entry name" value="TruB_N"/>
    <property type="match status" value="1"/>
</dbReference>
<dbReference type="NCBIfam" id="TIGR00431">
    <property type="entry name" value="TruB"/>
    <property type="match status" value="1"/>
</dbReference>
<dbReference type="EMBL" id="UYIO01000001">
    <property type="protein sequence ID" value="VDG76802.1"/>
    <property type="molecule type" value="Genomic_DNA"/>
</dbReference>
<gene>
    <name evidence="5 9" type="primary">truB</name>
    <name evidence="9" type="ORF">NCTC10327_01437</name>
</gene>
<proteinExistence type="inferred from homology"/>
<feature type="compositionally biased region" description="Basic and acidic residues" evidence="6">
    <location>
        <begin position="19"/>
        <end position="29"/>
    </location>
</feature>
<dbReference type="EC" id="5.4.99.25" evidence="5"/>
<dbReference type="GO" id="GO:0031119">
    <property type="term" value="P:tRNA pseudouridine synthesis"/>
    <property type="evidence" value="ECO:0007669"/>
    <property type="project" value="UniProtKB-UniRule"/>
</dbReference>
<protein>
    <recommendedName>
        <fullName evidence="5">tRNA pseudouridine synthase B</fullName>
        <ecNumber evidence="5">5.4.99.25</ecNumber>
    </recommendedName>
    <alternativeName>
        <fullName evidence="5">tRNA pseudouridine(55) synthase</fullName>
        <shortName evidence="5">Psi55 synthase</shortName>
    </alternativeName>
    <alternativeName>
        <fullName evidence="5">tRNA pseudouridylate synthase</fullName>
    </alternativeName>
    <alternativeName>
        <fullName evidence="5">tRNA-uridine isomerase</fullName>
    </alternativeName>
</protein>
<dbReference type="GO" id="GO:0160148">
    <property type="term" value="F:tRNA pseudouridine(55) synthase activity"/>
    <property type="evidence" value="ECO:0007669"/>
    <property type="project" value="UniProtKB-EC"/>
</dbReference>
<organism evidence="9 10">
    <name type="scientific">Actinobaculum suis</name>
    <dbReference type="NCBI Taxonomy" id="1657"/>
    <lineage>
        <taxon>Bacteria</taxon>
        <taxon>Bacillati</taxon>
        <taxon>Actinomycetota</taxon>
        <taxon>Actinomycetes</taxon>
        <taxon>Actinomycetales</taxon>
        <taxon>Actinomycetaceae</taxon>
        <taxon>Actinobaculum</taxon>
    </lineage>
</organism>
<dbReference type="InterPro" id="IPR032819">
    <property type="entry name" value="TruB_C"/>
</dbReference>
<evidence type="ECO:0000256" key="6">
    <source>
        <dbReference type="SAM" id="MobiDB-lite"/>
    </source>
</evidence>
<evidence type="ECO:0000256" key="2">
    <source>
        <dbReference type="ARBA" id="ARBA00005642"/>
    </source>
</evidence>
<keyword evidence="4 5" id="KW-0413">Isomerase</keyword>
<dbReference type="SUPFAM" id="SSF55120">
    <property type="entry name" value="Pseudouridine synthase"/>
    <property type="match status" value="1"/>
</dbReference>
<reference evidence="9 10" key="1">
    <citation type="submission" date="2018-11" db="EMBL/GenBank/DDBJ databases">
        <authorList>
            <consortium name="Pathogen Informatics"/>
        </authorList>
    </citation>
    <scope>NUCLEOTIDE SEQUENCE [LARGE SCALE GENOMIC DNA]</scope>
    <source>
        <strain evidence="9 10">NCTC10327</strain>
    </source>
</reference>
<feature type="compositionally biased region" description="Basic and acidic residues" evidence="6">
    <location>
        <begin position="336"/>
        <end position="358"/>
    </location>
</feature>
<feature type="domain" description="Pseudouridine synthase II N-terminal" evidence="7">
    <location>
        <begin position="62"/>
        <end position="238"/>
    </location>
</feature>
<dbReference type="CDD" id="cd02573">
    <property type="entry name" value="PseudoU_synth_EcTruB"/>
    <property type="match status" value="1"/>
</dbReference>
<dbReference type="Proteomes" id="UP000269974">
    <property type="component" value="Unassembled WGS sequence"/>
</dbReference>
<evidence type="ECO:0000313" key="10">
    <source>
        <dbReference type="Proteomes" id="UP000269974"/>
    </source>
</evidence>
<name>A0A7Z8YA17_9ACTO</name>
<feature type="region of interest" description="Disordered" evidence="6">
    <location>
        <begin position="1"/>
        <end position="32"/>
    </location>
</feature>
<feature type="active site" description="Nucleophile" evidence="5">
    <location>
        <position position="77"/>
    </location>
</feature>
<dbReference type="Pfam" id="PF16198">
    <property type="entry name" value="TruB_C_2"/>
    <property type="match status" value="1"/>
</dbReference>
<evidence type="ECO:0000256" key="4">
    <source>
        <dbReference type="ARBA" id="ARBA00023235"/>
    </source>
</evidence>
<dbReference type="Gene3D" id="3.30.2350.10">
    <property type="entry name" value="Pseudouridine synthase"/>
    <property type="match status" value="1"/>
</dbReference>
<dbReference type="InterPro" id="IPR020103">
    <property type="entry name" value="PsdUridine_synth_cat_dom_sf"/>
</dbReference>
<comment type="similarity">
    <text evidence="2 5">Belongs to the pseudouridine synthase TruB family. Type 1 subfamily.</text>
</comment>
<dbReference type="GO" id="GO:1990481">
    <property type="term" value="P:mRNA pseudouridine synthesis"/>
    <property type="evidence" value="ECO:0007669"/>
    <property type="project" value="TreeGrafter"/>
</dbReference>
<feature type="compositionally biased region" description="Low complexity" evidence="6">
    <location>
        <begin position="284"/>
        <end position="295"/>
    </location>
</feature>
<evidence type="ECO:0000259" key="7">
    <source>
        <dbReference type="Pfam" id="PF01509"/>
    </source>
</evidence>
<dbReference type="AlphaFoldDB" id="A0A7Z8YA17"/>
<evidence type="ECO:0000259" key="8">
    <source>
        <dbReference type="Pfam" id="PF16198"/>
    </source>
</evidence>
<evidence type="ECO:0000256" key="1">
    <source>
        <dbReference type="ARBA" id="ARBA00000385"/>
    </source>
</evidence>
<keyword evidence="3 5" id="KW-0819">tRNA processing</keyword>
<comment type="caution">
    <text evidence="9">The sequence shown here is derived from an EMBL/GenBank/DDBJ whole genome shotgun (WGS) entry which is preliminary data.</text>
</comment>
<dbReference type="InterPro" id="IPR036974">
    <property type="entry name" value="PUA_sf"/>
</dbReference>
<dbReference type="PANTHER" id="PTHR13767">
    <property type="entry name" value="TRNA-PSEUDOURIDINE SYNTHASE"/>
    <property type="match status" value="1"/>
</dbReference>
<feature type="domain" description="tRNA pseudouridylate synthase B C-terminal" evidence="8">
    <location>
        <begin position="239"/>
        <end position="282"/>
    </location>
</feature>
<comment type="catalytic activity">
    <reaction evidence="1 5">
        <text>uridine(55) in tRNA = pseudouridine(55) in tRNA</text>
        <dbReference type="Rhea" id="RHEA:42532"/>
        <dbReference type="Rhea" id="RHEA-COMP:10101"/>
        <dbReference type="Rhea" id="RHEA-COMP:10102"/>
        <dbReference type="ChEBI" id="CHEBI:65314"/>
        <dbReference type="ChEBI" id="CHEBI:65315"/>
        <dbReference type="EC" id="5.4.99.25"/>
    </reaction>
</comment>
<feature type="compositionally biased region" description="Low complexity" evidence="6">
    <location>
        <begin position="323"/>
        <end position="335"/>
    </location>
</feature>
<dbReference type="RefSeq" id="WP_185934166.1">
    <property type="nucleotide sequence ID" value="NZ_UYIO01000001.1"/>
</dbReference>
<dbReference type="GO" id="GO:0003723">
    <property type="term" value="F:RNA binding"/>
    <property type="evidence" value="ECO:0007669"/>
    <property type="project" value="InterPro"/>
</dbReference>
<feature type="compositionally biased region" description="Basic and acidic residues" evidence="6">
    <location>
        <begin position="296"/>
        <end position="306"/>
    </location>
</feature>
<evidence type="ECO:0000256" key="3">
    <source>
        <dbReference type="ARBA" id="ARBA00022694"/>
    </source>
</evidence>
<evidence type="ECO:0000313" key="9">
    <source>
        <dbReference type="EMBL" id="VDG76802.1"/>
    </source>
</evidence>
<comment type="function">
    <text evidence="5">Responsible for synthesis of pseudouridine from uracil-55 in the psi GC loop of transfer RNAs.</text>
</comment>
<dbReference type="InterPro" id="IPR014780">
    <property type="entry name" value="tRNA_psdUridine_synth_TruB"/>
</dbReference>
<dbReference type="PANTHER" id="PTHR13767:SF2">
    <property type="entry name" value="PSEUDOURIDYLATE SYNTHASE TRUB1"/>
    <property type="match status" value="1"/>
</dbReference>
<sequence length="437" mass="45459">MTHPQNGDNGKKSKKARGPRRERLRRELPWGELPRGCDAGNGVLVVNKPAGVTSHDVVAAIRRLAGTRKVGHAGTLDPLATGVLVIGVGSATRLLPYIAGTEKEYRAGFRFGIGTDTEDSTGQVLRAPGYTPAPGSSAEAEIRRALETQIGQIWQVPSAFSAKKINGQRAYAAARAGQEVELAPAQIEISALTVCGPARPGTAAVEVPAPAEGAVPQIREVPVVDIDVDVVCSAGTYVRALARDAGRAAGTEAHMTSLERRRVGGFTLAEARTIEQLAAEVTASAVSASADTTSSRTEETETHATGEAETNATGKTETKNTGETETGNTGETETGNTEKAETHATGKTETKNAGKQDTDSLANPRGTLRLMPPAQAASRALPVVTVTAAQVAALRHGQAIQIQECATPVALVDETNNLVAIGVRRGDLIGPKVVFPA</sequence>
<feature type="region of interest" description="Disordered" evidence="6">
    <location>
        <begin position="284"/>
        <end position="368"/>
    </location>
</feature>